<feature type="region of interest" description="Disordered" evidence="5">
    <location>
        <begin position="118"/>
        <end position="152"/>
    </location>
</feature>
<dbReference type="PROSITE" id="PS50127">
    <property type="entry name" value="UBC_2"/>
    <property type="match status" value="1"/>
</dbReference>
<feature type="region of interest" description="Disordered" evidence="5">
    <location>
        <begin position="359"/>
        <end position="379"/>
    </location>
</feature>
<dbReference type="GO" id="GO:0003950">
    <property type="term" value="F:NAD+ poly-ADP-ribosyltransferase activity"/>
    <property type="evidence" value="ECO:0007669"/>
    <property type="project" value="InterPro"/>
</dbReference>
<keyword evidence="3" id="KW-0548">Nucleotidyltransferase</keyword>
<name>W3WZ84_PESFW</name>
<dbReference type="GeneID" id="19273960"/>
<reference evidence="8" key="1">
    <citation type="journal article" date="2015" name="BMC Genomics">
        <title>Genomic and transcriptomic analysis of the endophytic fungus Pestalotiopsis fici reveals its lifestyle and high potential for synthesis of natural products.</title>
        <authorList>
            <person name="Wang X."/>
            <person name="Zhang X."/>
            <person name="Liu L."/>
            <person name="Xiang M."/>
            <person name="Wang W."/>
            <person name="Sun X."/>
            <person name="Che Y."/>
            <person name="Guo L."/>
            <person name="Liu G."/>
            <person name="Guo L."/>
            <person name="Wang C."/>
            <person name="Yin W.B."/>
            <person name="Stadler M."/>
            <person name="Zhang X."/>
            <person name="Liu X."/>
        </authorList>
    </citation>
    <scope>NUCLEOTIDE SEQUENCE [LARGE SCALE GENOMIC DNA]</scope>
    <source>
        <strain evidence="8">W106-1 / CGMCC3.15140</strain>
    </source>
</reference>
<proteinExistence type="predicted"/>
<keyword evidence="4" id="KW-0520">NAD</keyword>
<feature type="domain" description="UBC core" evidence="6">
    <location>
        <begin position="1024"/>
        <end position="1197"/>
    </location>
</feature>
<dbReference type="AlphaFoldDB" id="W3WZ84"/>
<protein>
    <recommendedName>
        <fullName evidence="6">UBC core domain-containing protein</fullName>
    </recommendedName>
</protein>
<dbReference type="KEGG" id="pfy:PFICI_08947"/>
<dbReference type="InterPro" id="IPR016135">
    <property type="entry name" value="UBQ-conjugating_enzyme/RWD"/>
</dbReference>
<dbReference type="GO" id="GO:0016779">
    <property type="term" value="F:nucleotidyltransferase activity"/>
    <property type="evidence" value="ECO:0007669"/>
    <property type="project" value="UniProtKB-KW"/>
</dbReference>
<evidence type="ECO:0000256" key="1">
    <source>
        <dbReference type="ARBA" id="ARBA00022676"/>
    </source>
</evidence>
<dbReference type="eggNOG" id="KOG0897">
    <property type="taxonomic scope" value="Eukaryota"/>
</dbReference>
<sequence>MERRLGARARYRADHEAAAKTIISYVSRVSRIEGDGEFTFTYNSPLLRTTPALEIQLIPEDFTGYPNDHFFLAFTSSQDAPPCVAKTLEDFVSESYGLKVKDAVTFLAERLTASLDRDSNSRLAESDEAPDVPMTSEESPSPGTDDEDEEFGDIDWINDSDEDIFDLTTTNVHLTPGASEHVVLHGGVSNRIRKDFRAVREGGFLISKLVGFDLHTRDNIVSISARVDKLCLSEENLSAWNLQATDFLVLLIKYQGYYTTFEQALSNPTTMPPIDFRLRKCSQYKPTLEQAYQAFSVLNYSLDSSTTQSCSGKAPEISLLSVGGSIDILMKEEFIRLLRLRCEQNLTWDGAKKILARSKNGSHVKQKDTPTNIMPTETNTDLMEDEDHNKLPAFIAKENVKSDSEASLPLIAAQFAMRHFIRSTDYCMVCFEKVGVNFEALKPYVCSNPLCLFQYMNMGLGPSIDIEVLKHPNVVDLLISFCWAALNQDQSNRRNQFDAARSSTTFRGCLREYPDGLNLLVPKIISEQYEMSGSRREVKLEDTNMKLIDPISGNYNSQTSTMTLDEAADMDQVRLGEWVAIVVPTSGKSIVRHGCIETAESRDVVIKVHAEHTLPISSCQSSSGIPAANPPSLPAFLLSYNQSVDDLEFIADKAKSLMLLLATTPSIGEMRGYLRQSPKNRLEKWDRMNPSVSRLVRWIVASNRSSIVQVDNVAIVGDDREDAASLARPSERISGVDGMIQFRFAQGSPEKEVSFDKELKTVIKPQKTILGWHGSNLVNWHSIIRNGLDFKVIANGRAHGNGVYFARHFDYSASYASAARVQHHAISSSTMYSTASAWPNSKLQIQSAMSLNEIVNKPSEFVTRDAGGGIYVVDKEHWIQCRYLFVKPGNHVLESRTTRQDQTSTPFLQDAAYTALGPNNLGISVPIKAIPSAHINLLKANYTLTKQNALGHTMTHGEGDEEEDPEDIEFLFKDSTSDGRDHNGLAAPKDAASLLSVDKTDFRPGTLDLSSLPQLSPPGYATPLGQKTIGQEIKKLQHLQATTPVHELGWYIDFDQISNMFHWIVELHSFDPELPLAKDMKKANVTSIVLEIRFGREFPMSPPFLRVIRPRFLPFQSGGGGHVTIGGAMCMQLLTTSGWSPANSMESVLLQVRLALLSDDPRPAKLALTKAMGVGKDYGISEAYDAFTRAASAHGWEVPKDLQETTTAMMWNLNL</sequence>
<dbReference type="InterPro" id="IPR000608">
    <property type="entry name" value="UBC"/>
</dbReference>
<dbReference type="EMBL" id="KI912114">
    <property type="protein sequence ID" value="ETS79094.1"/>
    <property type="molecule type" value="Genomic_DNA"/>
</dbReference>
<dbReference type="CDD" id="cd23802">
    <property type="entry name" value="UBCc_UBE2Q"/>
    <property type="match status" value="1"/>
</dbReference>
<dbReference type="SUPFAM" id="SSF56399">
    <property type="entry name" value="ADP-ribosylation"/>
    <property type="match status" value="1"/>
</dbReference>
<dbReference type="Proteomes" id="UP000030651">
    <property type="component" value="Unassembled WGS sequence"/>
</dbReference>
<keyword evidence="8" id="KW-1185">Reference proteome</keyword>
<dbReference type="OMA" id="LVCHCKT"/>
<accession>W3WZ84</accession>
<dbReference type="RefSeq" id="XP_007835719.1">
    <property type="nucleotide sequence ID" value="XM_007837528.1"/>
</dbReference>
<evidence type="ECO:0000256" key="5">
    <source>
        <dbReference type="SAM" id="MobiDB-lite"/>
    </source>
</evidence>
<evidence type="ECO:0000256" key="2">
    <source>
        <dbReference type="ARBA" id="ARBA00022679"/>
    </source>
</evidence>
<dbReference type="SUPFAM" id="SSF54495">
    <property type="entry name" value="UBC-like"/>
    <property type="match status" value="1"/>
</dbReference>
<dbReference type="HOGENOM" id="CLU_003143_1_0_1"/>
<dbReference type="Gene3D" id="3.90.228.10">
    <property type="match status" value="1"/>
</dbReference>
<evidence type="ECO:0000256" key="3">
    <source>
        <dbReference type="ARBA" id="ARBA00022695"/>
    </source>
</evidence>
<feature type="compositionally biased region" description="Polar residues" evidence="5">
    <location>
        <begin position="365"/>
        <end position="379"/>
    </location>
</feature>
<dbReference type="Gene3D" id="3.10.110.10">
    <property type="entry name" value="Ubiquitin Conjugating Enzyme"/>
    <property type="match status" value="1"/>
</dbReference>
<dbReference type="Pfam" id="PF00644">
    <property type="entry name" value="PARP"/>
    <property type="match status" value="1"/>
</dbReference>
<evidence type="ECO:0000256" key="4">
    <source>
        <dbReference type="ARBA" id="ARBA00023027"/>
    </source>
</evidence>
<dbReference type="SMART" id="SM00212">
    <property type="entry name" value="UBCc"/>
    <property type="match status" value="1"/>
</dbReference>
<evidence type="ECO:0000259" key="6">
    <source>
        <dbReference type="PROSITE" id="PS50127"/>
    </source>
</evidence>
<organism evidence="7 8">
    <name type="scientific">Pestalotiopsis fici (strain W106-1 / CGMCC3.15140)</name>
    <dbReference type="NCBI Taxonomy" id="1229662"/>
    <lineage>
        <taxon>Eukaryota</taxon>
        <taxon>Fungi</taxon>
        <taxon>Dikarya</taxon>
        <taxon>Ascomycota</taxon>
        <taxon>Pezizomycotina</taxon>
        <taxon>Sordariomycetes</taxon>
        <taxon>Xylariomycetidae</taxon>
        <taxon>Amphisphaeriales</taxon>
        <taxon>Sporocadaceae</taxon>
        <taxon>Pestalotiopsis</taxon>
    </lineage>
</organism>
<dbReference type="PANTHER" id="PTHR21328">
    <property type="entry name" value="POLY ADP-RIBOSE POLYMERASE FAMILY, MEMBER PARP"/>
    <property type="match status" value="1"/>
</dbReference>
<dbReference type="OrthoDB" id="109543at2759"/>
<dbReference type="FunFam" id="3.10.110.10:FF:000107">
    <property type="entry name" value="Ubiquitin conjugating enzyme, putative"/>
    <property type="match status" value="1"/>
</dbReference>
<keyword evidence="2" id="KW-0808">Transferase</keyword>
<keyword evidence="1" id="KW-0328">Glycosyltransferase</keyword>
<evidence type="ECO:0000313" key="7">
    <source>
        <dbReference type="EMBL" id="ETS79094.1"/>
    </source>
</evidence>
<dbReference type="STRING" id="1229662.W3WZ84"/>
<gene>
    <name evidence="7" type="ORF">PFICI_08947</name>
</gene>
<dbReference type="InterPro" id="IPR051838">
    <property type="entry name" value="ARTD_PARP"/>
</dbReference>
<dbReference type="InParanoid" id="W3WZ84"/>
<dbReference type="InterPro" id="IPR012317">
    <property type="entry name" value="Poly(ADP-ribose)pol_cat_dom"/>
</dbReference>
<evidence type="ECO:0000313" key="8">
    <source>
        <dbReference type="Proteomes" id="UP000030651"/>
    </source>
</evidence>